<sequence length="97" mass="10822">MMRLSKPILRDALGLGLIISVALASLSILLDILGVLAYVNNEATIATLLFHESYSFLIFLIPPYFLARALMRIELPNTRLSDSLRNSAQHEQPRAEV</sequence>
<keyword evidence="3" id="KW-1185">Reference proteome</keyword>
<proteinExistence type="predicted"/>
<dbReference type="RefSeq" id="WP_265676560.1">
    <property type="nucleotide sequence ID" value="NZ_JAKRRY010000029.1"/>
</dbReference>
<protein>
    <submittedName>
        <fullName evidence="2">D-fructose-6-phosphate amidotransferase</fullName>
    </submittedName>
</protein>
<evidence type="ECO:0000313" key="2">
    <source>
        <dbReference type="EMBL" id="MCW8348004.1"/>
    </source>
</evidence>
<dbReference type="EMBL" id="JAKRRY010000029">
    <property type="protein sequence ID" value="MCW8348004.1"/>
    <property type="molecule type" value="Genomic_DNA"/>
</dbReference>
<evidence type="ECO:0000313" key="3">
    <source>
        <dbReference type="Proteomes" id="UP001155587"/>
    </source>
</evidence>
<comment type="caution">
    <text evidence="2">The sequence shown here is derived from an EMBL/GenBank/DDBJ whole genome shotgun (WGS) entry which is preliminary data.</text>
</comment>
<keyword evidence="1" id="KW-0812">Transmembrane</keyword>
<evidence type="ECO:0000256" key="1">
    <source>
        <dbReference type="SAM" id="Phobius"/>
    </source>
</evidence>
<dbReference type="AlphaFoldDB" id="A0A9X3HY55"/>
<name>A0A9X3HY55_9VIBR</name>
<keyword evidence="1" id="KW-1133">Transmembrane helix</keyword>
<reference evidence="2" key="1">
    <citation type="submission" date="2022-02" db="EMBL/GenBank/DDBJ databases">
        <title>Vibrio sp. nov, a new bacterium isolated from seawater.</title>
        <authorList>
            <person name="Yuan Y."/>
        </authorList>
    </citation>
    <scope>NUCLEOTIDE SEQUENCE</scope>
    <source>
        <strain evidence="2">ZSDZ65</strain>
    </source>
</reference>
<feature type="transmembrane region" description="Helical" evidence="1">
    <location>
        <begin position="45"/>
        <end position="66"/>
    </location>
</feature>
<gene>
    <name evidence="2" type="ORF">MD535_18610</name>
</gene>
<keyword evidence="1" id="KW-0472">Membrane</keyword>
<dbReference type="Proteomes" id="UP001155587">
    <property type="component" value="Unassembled WGS sequence"/>
</dbReference>
<accession>A0A9X3HY55</accession>
<organism evidence="2 3">
    <name type="scientific">Vibrio qingdaonensis</name>
    <dbReference type="NCBI Taxonomy" id="2829491"/>
    <lineage>
        <taxon>Bacteria</taxon>
        <taxon>Pseudomonadati</taxon>
        <taxon>Pseudomonadota</taxon>
        <taxon>Gammaproteobacteria</taxon>
        <taxon>Vibrionales</taxon>
        <taxon>Vibrionaceae</taxon>
        <taxon>Vibrio</taxon>
    </lineage>
</organism>
<feature type="transmembrane region" description="Helical" evidence="1">
    <location>
        <begin position="12"/>
        <end position="39"/>
    </location>
</feature>